<gene>
    <name evidence="2" type="ORF">GAY51_07305</name>
    <name evidence="1" type="ORF">GAY54_09315</name>
</gene>
<proteinExistence type="predicted"/>
<name>A0A6B1RK30_STAAU</name>
<reference evidence="2 3" key="1">
    <citation type="journal article" date="2019" name="Int. J. Infect. Dis.">
        <title>Characterization of a community-acquired methicillin-resistant sequence type 338 Staphylococcus aureus strain containing a staphylococcal cassette chromosome mec type VT.</title>
        <authorList>
            <person name="Chen Y."/>
            <person name="Hong J."/>
            <person name="Chen Y."/>
            <person name="Wang H."/>
            <person name="Yu Y."/>
            <person name="Qu T."/>
        </authorList>
    </citation>
    <scope>NUCLEOTIDE SEQUENCE</scope>
    <source>
        <strain evidence="1 3">LJ05</strain>
        <strain evidence="2">LQ41</strain>
    </source>
</reference>
<dbReference type="EMBL" id="WFIJ01000010">
    <property type="protein sequence ID" value="MUG83448.1"/>
    <property type="molecule type" value="Genomic_DNA"/>
</dbReference>
<evidence type="ECO:0000313" key="2">
    <source>
        <dbReference type="EMBL" id="MUG83448.1"/>
    </source>
</evidence>
<dbReference type="AlphaFoldDB" id="A0A6B1RK30"/>
<organism evidence="2">
    <name type="scientific">Staphylococcus aureus</name>
    <dbReference type="NCBI Taxonomy" id="1280"/>
    <lineage>
        <taxon>Bacteria</taxon>
        <taxon>Bacillati</taxon>
        <taxon>Bacillota</taxon>
        <taxon>Bacilli</taxon>
        <taxon>Bacillales</taxon>
        <taxon>Staphylococcaceae</taxon>
        <taxon>Staphylococcus</taxon>
    </lineage>
</organism>
<comment type="caution">
    <text evidence="2">The sequence shown here is derived from an EMBL/GenBank/DDBJ whole genome shotgun (WGS) entry which is preliminary data.</text>
</comment>
<sequence>MIHCFFKFIWHTLAESHLKPFTLRDIMKFPIKVQFPQYIYIPQTHLTNPSIIQIIILNKQNLPCLPHKLFSSL</sequence>
<evidence type="ECO:0000313" key="1">
    <source>
        <dbReference type="EMBL" id="MUG52752.1"/>
    </source>
</evidence>
<evidence type="ECO:0000313" key="3">
    <source>
        <dbReference type="Proteomes" id="UP000463077"/>
    </source>
</evidence>
<dbReference type="Proteomes" id="UP000463077">
    <property type="component" value="Unassembled WGS sequence"/>
</dbReference>
<accession>A0A6B1RK30</accession>
<dbReference type="EMBL" id="WFHO01000016">
    <property type="protein sequence ID" value="MUG52752.1"/>
    <property type="molecule type" value="Genomic_DNA"/>
</dbReference>
<protein>
    <submittedName>
        <fullName evidence="2">Uncharacterized protein</fullName>
    </submittedName>
</protein>